<dbReference type="Proteomes" id="UP000236447">
    <property type="component" value="Chromosome"/>
</dbReference>
<dbReference type="InterPro" id="IPR007709">
    <property type="entry name" value="N-FG_amidohydro"/>
</dbReference>
<organism evidence="1 2">
    <name type="scientific">Phaeobacter inhibens</name>
    <dbReference type="NCBI Taxonomy" id="221822"/>
    <lineage>
        <taxon>Bacteria</taxon>
        <taxon>Pseudomonadati</taxon>
        <taxon>Pseudomonadota</taxon>
        <taxon>Alphaproteobacteria</taxon>
        <taxon>Rhodobacterales</taxon>
        <taxon>Roseobacteraceae</taxon>
        <taxon>Phaeobacter</taxon>
    </lineage>
</organism>
<reference evidence="1 2" key="1">
    <citation type="journal article" date="2017" name="Front. Microbiol.">
        <title>Phaeobacter piscinae sp. nov., a species of the Roseobacter group and potential aquaculture probiont.</title>
        <authorList>
            <person name="Sonnenschein E.C."/>
            <person name="Phippen C.B.W."/>
            <person name="Nielsen K.F."/>
            <person name="Mateiu R.V."/>
            <person name="Melchiorsen J."/>
            <person name="Gram L."/>
            <person name="Overmann J."/>
            <person name="Freese H.M."/>
        </authorList>
    </citation>
    <scope>NUCLEOTIDE SEQUENCE [LARGE SCALE GENOMIC DNA]</scope>
    <source>
        <strain evidence="1 2">P88</strain>
    </source>
</reference>
<dbReference type="SUPFAM" id="SSF53187">
    <property type="entry name" value="Zn-dependent exopeptidases"/>
    <property type="match status" value="1"/>
</dbReference>
<dbReference type="Pfam" id="PF05013">
    <property type="entry name" value="FGase"/>
    <property type="match status" value="1"/>
</dbReference>
<reference evidence="1 2" key="2">
    <citation type="journal article" date="2017" name="Genome Biol. Evol.">
        <title>Trajectories and Drivers of Genome Evolution in Surface-Associated Marine Phaeobacter.</title>
        <authorList>
            <person name="Freese H.M."/>
            <person name="Sikorski J."/>
            <person name="Bunk B."/>
            <person name="Scheuner C."/>
            <person name="Meier-Kolthoff J.P."/>
            <person name="Sproer C."/>
            <person name="Gram L."/>
            <person name="Overmann J."/>
        </authorList>
    </citation>
    <scope>NUCLEOTIDE SEQUENCE [LARGE SCALE GENOMIC DNA]</scope>
    <source>
        <strain evidence="1 2">P88</strain>
    </source>
</reference>
<dbReference type="RefSeq" id="WP_102884090.1">
    <property type="nucleotide sequence ID" value="NZ_CANLFJ010000004.1"/>
</dbReference>
<proteinExistence type="predicted"/>
<accession>A0A2I7KCW5</accession>
<keyword evidence="1" id="KW-0378">Hydrolase</keyword>
<dbReference type="EMBL" id="CP010725">
    <property type="protein sequence ID" value="AUR00440.1"/>
    <property type="molecule type" value="Genomic_DNA"/>
</dbReference>
<dbReference type="GO" id="GO:0016787">
    <property type="term" value="F:hydrolase activity"/>
    <property type="evidence" value="ECO:0007669"/>
    <property type="project" value="UniProtKB-KW"/>
</dbReference>
<dbReference type="InterPro" id="IPR011227">
    <property type="entry name" value="UCP029730"/>
</dbReference>
<dbReference type="AlphaFoldDB" id="A0A2I7KCW5"/>
<dbReference type="Gene3D" id="3.40.630.40">
    <property type="entry name" value="Zn-dependent exopeptidases"/>
    <property type="match status" value="1"/>
</dbReference>
<sequence length="252" mass="27688">MNATLLQKGDPAPVDLLNPDSAHPLLLVCEHAGQAVPQALHGLGLKGAEIQSHVGWDIGAEAVTRKMARALGAPAVIQRYSRLVIDCNRPPDAADAMPAHNHGITVPGNQNLDAADRKARVDEVFTPFHTTVDTLFDRQPRRIVLSIHSFTPSLAGVQRPWDVGFLFRKDTETSTRLSQFIAATKPDLTIGMNQPYQIEDASDWFVPQHGEARNLPHSLIEIRNDLIRDDNGQSTWADMLVSAVTQYLKDTA</sequence>
<evidence type="ECO:0000313" key="1">
    <source>
        <dbReference type="EMBL" id="AUR00440.1"/>
    </source>
</evidence>
<evidence type="ECO:0000313" key="2">
    <source>
        <dbReference type="Proteomes" id="UP000236447"/>
    </source>
</evidence>
<protein>
    <submittedName>
        <fullName evidence="1">N-formylglutamate amidohydrolase</fullName>
    </submittedName>
</protein>
<gene>
    <name evidence="1" type="ORF">PhaeoP88_03108</name>
</gene>
<name>A0A2I7KCW5_9RHOB</name>
<dbReference type="PIRSF" id="PIRSF029730">
    <property type="entry name" value="UCP029730"/>
    <property type="match status" value="1"/>
</dbReference>